<protein>
    <submittedName>
        <fullName evidence="2">Uncharacterized protein</fullName>
    </submittedName>
</protein>
<evidence type="ECO:0000256" key="1">
    <source>
        <dbReference type="SAM" id="MobiDB-lite"/>
    </source>
</evidence>
<name>A0A0C2STL9_AMAMK</name>
<dbReference type="EMBL" id="KN818372">
    <property type="protein sequence ID" value="KIL57384.1"/>
    <property type="molecule type" value="Genomic_DNA"/>
</dbReference>
<organism evidence="2 3">
    <name type="scientific">Amanita muscaria (strain Koide BX008)</name>
    <dbReference type="NCBI Taxonomy" id="946122"/>
    <lineage>
        <taxon>Eukaryota</taxon>
        <taxon>Fungi</taxon>
        <taxon>Dikarya</taxon>
        <taxon>Basidiomycota</taxon>
        <taxon>Agaricomycotina</taxon>
        <taxon>Agaricomycetes</taxon>
        <taxon>Agaricomycetidae</taxon>
        <taxon>Agaricales</taxon>
        <taxon>Pluteineae</taxon>
        <taxon>Amanitaceae</taxon>
        <taxon>Amanita</taxon>
    </lineage>
</organism>
<accession>A0A0C2STL9</accession>
<reference evidence="2 3" key="1">
    <citation type="submission" date="2014-04" db="EMBL/GenBank/DDBJ databases">
        <title>Evolutionary Origins and Diversification of the Mycorrhizal Mutualists.</title>
        <authorList>
            <consortium name="DOE Joint Genome Institute"/>
            <consortium name="Mycorrhizal Genomics Consortium"/>
            <person name="Kohler A."/>
            <person name="Kuo A."/>
            <person name="Nagy L.G."/>
            <person name="Floudas D."/>
            <person name="Copeland A."/>
            <person name="Barry K.W."/>
            <person name="Cichocki N."/>
            <person name="Veneault-Fourrey C."/>
            <person name="LaButti K."/>
            <person name="Lindquist E.A."/>
            <person name="Lipzen A."/>
            <person name="Lundell T."/>
            <person name="Morin E."/>
            <person name="Murat C."/>
            <person name="Riley R."/>
            <person name="Ohm R."/>
            <person name="Sun H."/>
            <person name="Tunlid A."/>
            <person name="Henrissat B."/>
            <person name="Grigoriev I.V."/>
            <person name="Hibbett D.S."/>
            <person name="Martin F."/>
        </authorList>
    </citation>
    <scope>NUCLEOTIDE SEQUENCE [LARGE SCALE GENOMIC DNA]</scope>
    <source>
        <strain evidence="2 3">Koide BX008</strain>
    </source>
</reference>
<evidence type="ECO:0000313" key="3">
    <source>
        <dbReference type="Proteomes" id="UP000054549"/>
    </source>
</evidence>
<dbReference type="InParanoid" id="A0A0C2STL9"/>
<keyword evidence="3" id="KW-1185">Reference proteome</keyword>
<evidence type="ECO:0000313" key="2">
    <source>
        <dbReference type="EMBL" id="KIL57384.1"/>
    </source>
</evidence>
<feature type="region of interest" description="Disordered" evidence="1">
    <location>
        <begin position="88"/>
        <end position="115"/>
    </location>
</feature>
<dbReference type="STRING" id="946122.A0A0C2STL9"/>
<proteinExistence type="predicted"/>
<gene>
    <name evidence="2" type="ORF">M378DRAFT_27989</name>
</gene>
<dbReference type="Proteomes" id="UP000054549">
    <property type="component" value="Unassembled WGS sequence"/>
</dbReference>
<sequence>MHHLTIGNSLTMAFDHIPFTKMVNNDYGTLSQDDSMSFKNAYECQLPKNLSSGTTDVIADILHRVALLRRNAALSKWLKNAAKQQVESDLQAQASSRGSTSTPIQKCAPRSEPSASDEVFTYLIGHQLKKAADAGADVYAGADTKAEAERVEESRLEEFDFE</sequence>
<dbReference type="AlphaFoldDB" id="A0A0C2STL9"/>
<dbReference type="HOGENOM" id="CLU_1634939_0_0_1"/>
<feature type="compositionally biased region" description="Polar residues" evidence="1">
    <location>
        <begin position="88"/>
        <end position="104"/>
    </location>
</feature>